<dbReference type="RefSeq" id="WP_170157746.1">
    <property type="nucleotide sequence ID" value="NZ_RKRE01000002.1"/>
</dbReference>
<dbReference type="EMBL" id="RKRE01000002">
    <property type="protein sequence ID" value="RPF46994.1"/>
    <property type="molecule type" value="Genomic_DNA"/>
</dbReference>
<name>A0A3N5AQ39_9THEO</name>
<reference evidence="1 2" key="1">
    <citation type="submission" date="2018-11" db="EMBL/GenBank/DDBJ databases">
        <title>Genomic Encyclopedia of Type Strains, Phase IV (KMG-IV): sequencing the most valuable type-strain genomes for metagenomic binning, comparative biology and taxonomic classification.</title>
        <authorList>
            <person name="Goeker M."/>
        </authorList>
    </citation>
    <scope>NUCLEOTIDE SEQUENCE [LARGE SCALE GENOMIC DNA]</scope>
    <source>
        <strain evidence="1 2">DSM 102936</strain>
    </source>
</reference>
<proteinExistence type="predicted"/>
<comment type="caution">
    <text evidence="1">The sequence shown here is derived from an EMBL/GenBank/DDBJ whole genome shotgun (WGS) entry which is preliminary data.</text>
</comment>
<organism evidence="1 2">
    <name type="scientific">Thermodesulfitimonas autotrophica</name>
    <dbReference type="NCBI Taxonomy" id="1894989"/>
    <lineage>
        <taxon>Bacteria</taxon>
        <taxon>Bacillati</taxon>
        <taxon>Bacillota</taxon>
        <taxon>Clostridia</taxon>
        <taxon>Thermoanaerobacterales</taxon>
        <taxon>Thermoanaerobacteraceae</taxon>
        <taxon>Thermodesulfitimonas</taxon>
    </lineage>
</organism>
<dbReference type="Proteomes" id="UP000282654">
    <property type="component" value="Unassembled WGS sequence"/>
</dbReference>
<dbReference type="AlphaFoldDB" id="A0A3N5AQ39"/>
<dbReference type="NCBIfam" id="TIGR02591">
    <property type="entry name" value="cas_Csh1"/>
    <property type="match status" value="1"/>
</dbReference>
<protein>
    <submittedName>
        <fullName evidence="1">CRISPR-associated protein Csh1</fullName>
    </submittedName>
</protein>
<accession>A0A3N5AQ39</accession>
<gene>
    <name evidence="1" type="ORF">EDD75_1261</name>
</gene>
<dbReference type="InterPro" id="IPR013420">
    <property type="entry name" value="CRISPR-assoc_prot_Cas8b/Csh1_C"/>
</dbReference>
<dbReference type="InterPro" id="IPR013389">
    <property type="entry name" value="CRISPR-assoc_prot_Cas8b"/>
</dbReference>
<evidence type="ECO:0000313" key="1">
    <source>
        <dbReference type="EMBL" id="RPF46994.1"/>
    </source>
</evidence>
<dbReference type="Pfam" id="PF09484">
    <property type="entry name" value="Cas_TM1802"/>
    <property type="match status" value="1"/>
</dbReference>
<dbReference type="NCBIfam" id="TIGR02556">
    <property type="entry name" value="cas_TM1802"/>
    <property type="match status" value="1"/>
</dbReference>
<evidence type="ECO:0000313" key="2">
    <source>
        <dbReference type="Proteomes" id="UP000282654"/>
    </source>
</evidence>
<keyword evidence="2" id="KW-1185">Reference proteome</keyword>
<sequence length="683" mass="76936">MKSCKLVKDTFDDHLERECKEVIPLLEAVALIGRTLAKGDDALADLVKPVRKPPKVDTIYLVKLDFRADSGAPLAVEMQEIDDAVLSRYRWIGNNVGSRPQFYLTTDRLEYLVGQAPENLLARLEEAGLENGSLYRRLSALVESFFRKLPEGSRVLDPQRLGVTTEDLLSATWEESAGKPRERAKAVVAAAAEAVKKWALGQLGLKAAEAALWTVLYNGAPLVSDPDYATVVLRDKEGAVDKGEPGVCSVCGTADRPVAWDFAQLNFLKYYITDKLGAASGLVEEGFTRNFQACKDCFQGLLRAESFAQQNLNLKVGPLSFLVLPAFLREVGLTRADLEAWAERLQVRVGVLADISRWVEKIGGRGGLESELLDFLEDLALPFDNAALLNFLFYRKSKSEFRVLALVKDVAPSRITRLVEHSHRLANRAAALLGPDRWWLDLTAIYRLVPLSEGPRGAEYKKLLHIYHGLLTDAPLDRAWLIREFVALANIYRTGKYKGTNVPEPKAGTEEWEWTRRLLQANLFLQFLREENLLRGGSFLSEPLAMRELPEDIRRYLKAMAYSEEEAALFLLGYLLNQVGQKQRDRGYENKPVLEKVNYNGMSWTKVVRLANILVDQLRQHDIFRYNEGLFAAMKKLLDARRHNWSLSPEENVFYILSGYAYATRAAIRARAEKQNDTKGGND</sequence>